<sequence>MGLFTDAYDLFSITLIIKMMGRIYYDHRKGENQFQTPPLVTSALVAAALLGTAVGQLLFGRLGDLKGRRRVYGFALLLMVYVGAGDWWGLPSVFNDNVGVCEQEDTRVVHSGGVFDARVRHIGQLHRDGGGVLHFSCGVEVVGG</sequence>
<gene>
    <name evidence="6" type="ORF">V8G54_001580</name>
</gene>
<proteinExistence type="predicted"/>
<dbReference type="InterPro" id="IPR005828">
    <property type="entry name" value="MFS_sugar_transport-like"/>
</dbReference>
<keyword evidence="2 5" id="KW-0812">Transmembrane</keyword>
<feature type="transmembrane region" description="Helical" evidence="5">
    <location>
        <begin position="71"/>
        <end position="90"/>
    </location>
</feature>
<dbReference type="Pfam" id="PF00083">
    <property type="entry name" value="Sugar_tr"/>
    <property type="match status" value="1"/>
</dbReference>
<evidence type="ECO:0000256" key="2">
    <source>
        <dbReference type="ARBA" id="ARBA00022692"/>
    </source>
</evidence>
<protein>
    <recommendedName>
        <fullName evidence="8">Major facilitator superfamily (MFS) profile domain-containing protein</fullName>
    </recommendedName>
</protein>
<dbReference type="EMBL" id="CP144700">
    <property type="protein sequence ID" value="WVZ23036.1"/>
    <property type="molecule type" value="Genomic_DNA"/>
</dbReference>
<dbReference type="Gene3D" id="1.20.1250.20">
    <property type="entry name" value="MFS general substrate transporter like domains"/>
    <property type="match status" value="1"/>
</dbReference>
<evidence type="ECO:0000256" key="5">
    <source>
        <dbReference type="SAM" id="Phobius"/>
    </source>
</evidence>
<dbReference type="Proteomes" id="UP001374535">
    <property type="component" value="Chromosome 1"/>
</dbReference>
<evidence type="ECO:0000256" key="1">
    <source>
        <dbReference type="ARBA" id="ARBA00004370"/>
    </source>
</evidence>
<evidence type="ECO:0000256" key="3">
    <source>
        <dbReference type="ARBA" id="ARBA00022989"/>
    </source>
</evidence>
<dbReference type="SUPFAM" id="SSF103473">
    <property type="entry name" value="MFS general substrate transporter"/>
    <property type="match status" value="1"/>
</dbReference>
<name>A0AAQ3P6K8_VIGMU</name>
<comment type="subcellular location">
    <subcellularLocation>
        <location evidence="1">Membrane</location>
    </subcellularLocation>
</comment>
<evidence type="ECO:0000256" key="4">
    <source>
        <dbReference type="ARBA" id="ARBA00023136"/>
    </source>
</evidence>
<keyword evidence="3 5" id="KW-1133">Transmembrane helix</keyword>
<dbReference type="GO" id="GO:0016020">
    <property type="term" value="C:membrane"/>
    <property type="evidence" value="ECO:0007669"/>
    <property type="project" value="UniProtKB-SubCell"/>
</dbReference>
<feature type="transmembrane region" description="Helical" evidence="5">
    <location>
        <begin position="37"/>
        <end position="59"/>
    </location>
</feature>
<keyword evidence="4 5" id="KW-0472">Membrane</keyword>
<accession>A0AAQ3P6K8</accession>
<dbReference type="InterPro" id="IPR036259">
    <property type="entry name" value="MFS_trans_sf"/>
</dbReference>
<reference evidence="6 7" key="1">
    <citation type="journal article" date="2023" name="Life. Sci Alliance">
        <title>Evolutionary insights into 3D genome organization and epigenetic landscape of Vigna mungo.</title>
        <authorList>
            <person name="Junaid A."/>
            <person name="Singh B."/>
            <person name="Bhatia S."/>
        </authorList>
    </citation>
    <scope>NUCLEOTIDE SEQUENCE [LARGE SCALE GENOMIC DNA]</scope>
    <source>
        <strain evidence="6">Urdbean</strain>
    </source>
</reference>
<evidence type="ECO:0000313" key="7">
    <source>
        <dbReference type="Proteomes" id="UP001374535"/>
    </source>
</evidence>
<dbReference type="GO" id="GO:0022857">
    <property type="term" value="F:transmembrane transporter activity"/>
    <property type="evidence" value="ECO:0007669"/>
    <property type="project" value="InterPro"/>
</dbReference>
<organism evidence="6 7">
    <name type="scientific">Vigna mungo</name>
    <name type="common">Black gram</name>
    <name type="synonym">Phaseolus mungo</name>
    <dbReference type="NCBI Taxonomy" id="3915"/>
    <lineage>
        <taxon>Eukaryota</taxon>
        <taxon>Viridiplantae</taxon>
        <taxon>Streptophyta</taxon>
        <taxon>Embryophyta</taxon>
        <taxon>Tracheophyta</taxon>
        <taxon>Spermatophyta</taxon>
        <taxon>Magnoliopsida</taxon>
        <taxon>eudicotyledons</taxon>
        <taxon>Gunneridae</taxon>
        <taxon>Pentapetalae</taxon>
        <taxon>rosids</taxon>
        <taxon>fabids</taxon>
        <taxon>Fabales</taxon>
        <taxon>Fabaceae</taxon>
        <taxon>Papilionoideae</taxon>
        <taxon>50 kb inversion clade</taxon>
        <taxon>NPAAA clade</taxon>
        <taxon>indigoferoid/millettioid clade</taxon>
        <taxon>Phaseoleae</taxon>
        <taxon>Vigna</taxon>
    </lineage>
</organism>
<evidence type="ECO:0008006" key="8">
    <source>
        <dbReference type="Google" id="ProtNLM"/>
    </source>
</evidence>
<evidence type="ECO:0000313" key="6">
    <source>
        <dbReference type="EMBL" id="WVZ23036.1"/>
    </source>
</evidence>
<dbReference type="AlphaFoldDB" id="A0AAQ3P6K8"/>
<keyword evidence="7" id="KW-1185">Reference proteome</keyword>